<gene>
    <name evidence="2" type="ORF">K503DRAFT_172588</name>
</gene>
<proteinExistence type="predicted"/>
<organism evidence="2 3">
    <name type="scientific">Rhizopogon vinicolor AM-OR11-026</name>
    <dbReference type="NCBI Taxonomy" id="1314800"/>
    <lineage>
        <taxon>Eukaryota</taxon>
        <taxon>Fungi</taxon>
        <taxon>Dikarya</taxon>
        <taxon>Basidiomycota</taxon>
        <taxon>Agaricomycotina</taxon>
        <taxon>Agaricomycetes</taxon>
        <taxon>Agaricomycetidae</taxon>
        <taxon>Boletales</taxon>
        <taxon>Suillineae</taxon>
        <taxon>Rhizopogonaceae</taxon>
        <taxon>Rhizopogon</taxon>
    </lineage>
</organism>
<dbReference type="AlphaFoldDB" id="A0A1B7N077"/>
<dbReference type="Proteomes" id="UP000092154">
    <property type="component" value="Unassembled WGS sequence"/>
</dbReference>
<feature type="transmembrane region" description="Helical" evidence="1">
    <location>
        <begin position="20"/>
        <end position="38"/>
    </location>
</feature>
<keyword evidence="1" id="KW-0812">Transmembrane</keyword>
<dbReference type="EMBL" id="KV448304">
    <property type="protein sequence ID" value="OAX38255.1"/>
    <property type="molecule type" value="Genomic_DNA"/>
</dbReference>
<name>A0A1B7N077_9AGAM</name>
<evidence type="ECO:0000313" key="2">
    <source>
        <dbReference type="EMBL" id="OAX38255.1"/>
    </source>
</evidence>
<protein>
    <submittedName>
        <fullName evidence="2">Uncharacterized protein</fullName>
    </submittedName>
</protein>
<keyword evidence="3" id="KW-1185">Reference proteome</keyword>
<accession>A0A1B7N077</accession>
<keyword evidence="1" id="KW-1133">Transmembrane helix</keyword>
<reference evidence="2 3" key="1">
    <citation type="submission" date="2016-06" db="EMBL/GenBank/DDBJ databases">
        <title>Comparative genomics of the ectomycorrhizal sister species Rhizopogon vinicolor and Rhizopogon vesiculosus (Basidiomycota: Boletales) reveals a divergence of the mating type B locus.</title>
        <authorList>
            <consortium name="DOE Joint Genome Institute"/>
            <person name="Mujic A.B."/>
            <person name="Kuo A."/>
            <person name="Tritt A."/>
            <person name="Lipzen A."/>
            <person name="Chen C."/>
            <person name="Johnson J."/>
            <person name="Sharma A."/>
            <person name="Barry K."/>
            <person name="Grigoriev I.V."/>
            <person name="Spatafora J.W."/>
        </authorList>
    </citation>
    <scope>NUCLEOTIDE SEQUENCE [LARGE SCALE GENOMIC DNA]</scope>
    <source>
        <strain evidence="2 3">AM-OR11-026</strain>
    </source>
</reference>
<evidence type="ECO:0000256" key="1">
    <source>
        <dbReference type="SAM" id="Phobius"/>
    </source>
</evidence>
<keyword evidence="1" id="KW-0472">Membrane</keyword>
<sequence>MTFVPASDFLIAHCLNLPLLLTPAACILFFSVEVHSIYDLSIRMDSMQVDIYISTSSVPHRRYRKHCPSVIDS</sequence>
<dbReference type="InParanoid" id="A0A1B7N077"/>
<evidence type="ECO:0000313" key="3">
    <source>
        <dbReference type="Proteomes" id="UP000092154"/>
    </source>
</evidence>